<comment type="caution">
    <text evidence="2">The sequence shown here is derived from an EMBL/GenBank/DDBJ whole genome shotgun (WGS) entry which is preliminary data.</text>
</comment>
<gene>
    <name evidence="2" type="ORF">F2P81_007371</name>
</gene>
<dbReference type="EMBL" id="VEVO01000006">
    <property type="protein sequence ID" value="KAF0041473.1"/>
    <property type="molecule type" value="Genomic_DNA"/>
</dbReference>
<feature type="compositionally biased region" description="Basic and acidic residues" evidence="1">
    <location>
        <begin position="110"/>
        <end position="120"/>
    </location>
</feature>
<feature type="compositionally biased region" description="Polar residues" evidence="1">
    <location>
        <begin position="1"/>
        <end position="12"/>
    </location>
</feature>
<organism evidence="2 3">
    <name type="scientific">Scophthalmus maximus</name>
    <name type="common">Turbot</name>
    <name type="synonym">Psetta maxima</name>
    <dbReference type="NCBI Taxonomy" id="52904"/>
    <lineage>
        <taxon>Eukaryota</taxon>
        <taxon>Metazoa</taxon>
        <taxon>Chordata</taxon>
        <taxon>Craniata</taxon>
        <taxon>Vertebrata</taxon>
        <taxon>Euteleostomi</taxon>
        <taxon>Actinopterygii</taxon>
        <taxon>Neopterygii</taxon>
        <taxon>Teleostei</taxon>
        <taxon>Neoteleostei</taxon>
        <taxon>Acanthomorphata</taxon>
        <taxon>Carangaria</taxon>
        <taxon>Pleuronectiformes</taxon>
        <taxon>Pleuronectoidei</taxon>
        <taxon>Scophthalmidae</taxon>
        <taxon>Scophthalmus</taxon>
    </lineage>
</organism>
<evidence type="ECO:0000313" key="2">
    <source>
        <dbReference type="EMBL" id="KAF0041473.1"/>
    </source>
</evidence>
<reference evidence="2 3" key="1">
    <citation type="submission" date="2019-06" db="EMBL/GenBank/DDBJ databases">
        <title>Draft genomes of female and male turbot (Scophthalmus maximus).</title>
        <authorList>
            <person name="Xu H."/>
            <person name="Xu X.-W."/>
            <person name="Shao C."/>
            <person name="Chen S."/>
        </authorList>
    </citation>
    <scope>NUCLEOTIDE SEQUENCE [LARGE SCALE GENOMIC DNA]</scope>
    <source>
        <strain evidence="2">Ysfricsl-2016a</strain>
        <tissue evidence="2">Blood</tissue>
    </source>
</reference>
<feature type="compositionally biased region" description="Polar residues" evidence="1">
    <location>
        <begin position="92"/>
        <end position="107"/>
    </location>
</feature>
<feature type="region of interest" description="Disordered" evidence="1">
    <location>
        <begin position="1"/>
        <end position="23"/>
    </location>
</feature>
<name>A0A6A4T646_SCOMX</name>
<evidence type="ECO:0000313" key="3">
    <source>
        <dbReference type="Proteomes" id="UP000438429"/>
    </source>
</evidence>
<sequence>MTNSLEPSQKSSRVPLHPQHVHDHQHMICDMRARDQKKAVEIQKGTHAPLRLIIAGSFLEDSNHTVPEGSIASIACLLRFAERRGVKGRVQSCGSGAMTTHGGSQSYRVHRSENTRRNSF</sequence>
<proteinExistence type="predicted"/>
<evidence type="ECO:0000256" key="1">
    <source>
        <dbReference type="SAM" id="MobiDB-lite"/>
    </source>
</evidence>
<protein>
    <submittedName>
        <fullName evidence="2">Uncharacterized protein</fullName>
    </submittedName>
</protein>
<dbReference type="Proteomes" id="UP000438429">
    <property type="component" value="Unassembled WGS sequence"/>
</dbReference>
<accession>A0A6A4T646</accession>
<dbReference type="AlphaFoldDB" id="A0A6A4T646"/>
<feature type="region of interest" description="Disordered" evidence="1">
    <location>
        <begin position="91"/>
        <end position="120"/>
    </location>
</feature>